<dbReference type="RefSeq" id="WP_136782793.1">
    <property type="nucleotide sequence ID" value="NZ_SWCO01000008.1"/>
</dbReference>
<dbReference type="EMBL" id="SWCO01000008">
    <property type="protein sequence ID" value="TKB02256.1"/>
    <property type="molecule type" value="Genomic_DNA"/>
</dbReference>
<feature type="signal peptide" evidence="1">
    <location>
        <begin position="1"/>
        <end position="21"/>
    </location>
</feature>
<evidence type="ECO:0000256" key="1">
    <source>
        <dbReference type="SAM" id="SignalP"/>
    </source>
</evidence>
<keyword evidence="3" id="KW-1185">Reference proteome</keyword>
<evidence type="ECO:0000313" key="3">
    <source>
        <dbReference type="Proteomes" id="UP000305471"/>
    </source>
</evidence>
<keyword evidence="1" id="KW-0732">Signal</keyword>
<organism evidence="2 3">
    <name type="scientific">Alteromonas portus</name>
    <dbReference type="NCBI Taxonomy" id="2565549"/>
    <lineage>
        <taxon>Bacteria</taxon>
        <taxon>Pseudomonadati</taxon>
        <taxon>Pseudomonadota</taxon>
        <taxon>Gammaproteobacteria</taxon>
        <taxon>Alteromonadales</taxon>
        <taxon>Alteromonadaceae</taxon>
        <taxon>Alteromonas/Salinimonas group</taxon>
        <taxon>Alteromonas</taxon>
    </lineage>
</organism>
<dbReference type="Proteomes" id="UP000305471">
    <property type="component" value="Unassembled WGS sequence"/>
</dbReference>
<accession>A0A4V5NN45</accession>
<reference evidence="2 3" key="1">
    <citation type="submission" date="2019-04" db="EMBL/GenBank/DDBJ databases">
        <title>Alteromonas portus sp. nov., an alginate lyase-excreting marine bacterium.</title>
        <authorList>
            <person name="Huang H."/>
            <person name="Mo K."/>
            <person name="Bao S."/>
        </authorList>
    </citation>
    <scope>NUCLEOTIDE SEQUENCE [LARGE SCALE GENOMIC DNA]</scope>
    <source>
        <strain evidence="2 3">HB161718</strain>
    </source>
</reference>
<name>A0A4V5NN45_9ALTE</name>
<dbReference type="AlphaFoldDB" id="A0A4V5NN45"/>
<gene>
    <name evidence="2" type="ORF">E5672_14190</name>
</gene>
<protein>
    <recommendedName>
        <fullName evidence="4">PEP-CTERM sorting domain-containing protein</fullName>
    </recommendedName>
</protein>
<comment type="caution">
    <text evidence="2">The sequence shown here is derived from an EMBL/GenBank/DDBJ whole genome shotgun (WGS) entry which is preliminary data.</text>
</comment>
<evidence type="ECO:0000313" key="2">
    <source>
        <dbReference type="EMBL" id="TKB02256.1"/>
    </source>
</evidence>
<proteinExistence type="predicted"/>
<feature type="chain" id="PRO_5020994103" description="PEP-CTERM sorting domain-containing protein" evidence="1">
    <location>
        <begin position="22"/>
        <end position="253"/>
    </location>
</feature>
<evidence type="ECO:0008006" key="4">
    <source>
        <dbReference type="Google" id="ProtNLM"/>
    </source>
</evidence>
<sequence>MYLRNACFSAALMVAASSASAGIIFETSAQNRTIISWTGSCSDCLGTKGDDSFLNAINVSGNIVVDGFTYGEDYRFNSSNLYSFQYDGPSNHVDNLIIYNAGYSSEDAWIDNSDDIFSTIERTEFLTTVTGTVSPEGYYAEFGENLSVVGKITGDLESYFLSISFDTYVPVDPLTGEYIKMSTLVNSGQEALLKLITFDLEFFDDGTWYIKANDEAYDIGRNAQLSVTQVSEPTSFGVFLLSLIAFSRARRAS</sequence>
<dbReference type="OrthoDB" id="6335867at2"/>